<name>E9L1H7_9ZZZZ</name>
<dbReference type="Gene3D" id="3.40.50.300">
    <property type="entry name" value="P-loop containing nucleotide triphosphate hydrolases"/>
    <property type="match status" value="1"/>
</dbReference>
<proteinExistence type="predicted"/>
<dbReference type="PROSITE" id="PS50929">
    <property type="entry name" value="ABC_TM1F"/>
    <property type="match status" value="1"/>
</dbReference>
<dbReference type="EMBL" id="HM486074">
    <property type="protein sequence ID" value="ADU56056.1"/>
    <property type="molecule type" value="Genomic_DNA"/>
</dbReference>
<feature type="transmembrane region" description="Helical" evidence="9">
    <location>
        <begin position="39"/>
        <end position="61"/>
    </location>
</feature>
<dbReference type="CDD" id="cd18550">
    <property type="entry name" value="ABC_6TM_exporter_like"/>
    <property type="match status" value="1"/>
</dbReference>
<feature type="transmembrane region" description="Helical" evidence="9">
    <location>
        <begin position="259"/>
        <end position="280"/>
    </location>
</feature>
<dbReference type="InterPro" id="IPR011527">
    <property type="entry name" value="ABC1_TM_dom"/>
</dbReference>
<dbReference type="PROSITE" id="PS50893">
    <property type="entry name" value="ABC_TRANSPORTER_2"/>
    <property type="match status" value="1"/>
</dbReference>
<keyword evidence="5" id="KW-0547">Nucleotide-binding</keyword>
<dbReference type="SUPFAM" id="SSF52540">
    <property type="entry name" value="P-loop containing nucleoside triphosphate hydrolases"/>
    <property type="match status" value="1"/>
</dbReference>
<dbReference type="InterPro" id="IPR017871">
    <property type="entry name" value="ABC_transporter-like_CS"/>
</dbReference>
<dbReference type="SUPFAM" id="SSF90123">
    <property type="entry name" value="ABC transporter transmembrane region"/>
    <property type="match status" value="1"/>
</dbReference>
<evidence type="ECO:0000313" key="12">
    <source>
        <dbReference type="EMBL" id="ADU56056.1"/>
    </source>
</evidence>
<dbReference type="AlphaFoldDB" id="E9L1H7"/>
<evidence type="ECO:0000256" key="6">
    <source>
        <dbReference type="ARBA" id="ARBA00022840"/>
    </source>
</evidence>
<keyword evidence="6" id="KW-0067">ATP-binding</keyword>
<dbReference type="PANTHER" id="PTHR43394">
    <property type="entry name" value="ATP-DEPENDENT PERMEASE MDL1, MITOCHONDRIAL"/>
    <property type="match status" value="1"/>
</dbReference>
<dbReference type="Gene3D" id="1.20.1560.10">
    <property type="entry name" value="ABC transporter type 1, transmembrane domain"/>
    <property type="match status" value="1"/>
</dbReference>
<dbReference type="InterPro" id="IPR027417">
    <property type="entry name" value="P-loop_NTPase"/>
</dbReference>
<evidence type="ECO:0000256" key="8">
    <source>
        <dbReference type="ARBA" id="ARBA00023136"/>
    </source>
</evidence>
<keyword evidence="3" id="KW-1003">Cell membrane</keyword>
<gene>
    <name evidence="12" type="ORF">CA37-33</name>
</gene>
<evidence type="ECO:0000256" key="1">
    <source>
        <dbReference type="ARBA" id="ARBA00004651"/>
    </source>
</evidence>
<keyword evidence="4 9" id="KW-0812">Transmembrane</keyword>
<evidence type="ECO:0000256" key="7">
    <source>
        <dbReference type="ARBA" id="ARBA00022989"/>
    </source>
</evidence>
<dbReference type="InterPro" id="IPR003593">
    <property type="entry name" value="AAA+_ATPase"/>
</dbReference>
<dbReference type="GO" id="GO:0005886">
    <property type="term" value="C:plasma membrane"/>
    <property type="evidence" value="ECO:0007669"/>
    <property type="project" value="UniProtKB-SubCell"/>
</dbReference>
<dbReference type="Pfam" id="PF00664">
    <property type="entry name" value="ABC_membrane"/>
    <property type="match status" value="1"/>
</dbReference>
<comment type="subcellular location">
    <subcellularLocation>
        <location evidence="1">Cell membrane</location>
        <topology evidence="1">Multi-pass membrane protein</topology>
    </subcellularLocation>
</comment>
<dbReference type="GO" id="GO:0005524">
    <property type="term" value="F:ATP binding"/>
    <property type="evidence" value="ECO:0007669"/>
    <property type="project" value="UniProtKB-KW"/>
</dbReference>
<dbReference type="GO" id="GO:0015421">
    <property type="term" value="F:ABC-type oligopeptide transporter activity"/>
    <property type="evidence" value="ECO:0007669"/>
    <property type="project" value="TreeGrafter"/>
</dbReference>
<feature type="transmembrane region" description="Helical" evidence="9">
    <location>
        <begin position="175"/>
        <end position="196"/>
    </location>
</feature>
<evidence type="ECO:0000256" key="2">
    <source>
        <dbReference type="ARBA" id="ARBA00022448"/>
    </source>
</evidence>
<dbReference type="PANTHER" id="PTHR43394:SF1">
    <property type="entry name" value="ATP-BINDING CASSETTE SUB-FAMILY B MEMBER 10, MITOCHONDRIAL"/>
    <property type="match status" value="1"/>
</dbReference>
<dbReference type="GO" id="GO:0016887">
    <property type="term" value="F:ATP hydrolysis activity"/>
    <property type="evidence" value="ECO:0007669"/>
    <property type="project" value="InterPro"/>
</dbReference>
<keyword evidence="7 9" id="KW-1133">Transmembrane helix</keyword>
<sequence length="628" mass="68169">MQFGGPTQSGDDPDPWQTKVRPGTLRRVLAYFRPHTGKVALFLLVASLESLVVVAVPLLLMEIVNDGILKNNLRLVIVLACLAAGLAVVGGLLQLVSAYISGLIGQGVTYDLRVQALRHVQRLPVAFFTRTQTGVLIGRLHTELIMAQQQFGYLLMAATSALTVVLVLVEVFYLSWLVAVVTLVVIPLFIVPWIYVGRVIQRRTERLMDANAGLGGLLQERFNVQGAMLSKLFGRPDEEMGEYADRAGRIRKIGVSLSVYGQMAFVMMGLMASLATALVYGVGGRLVIDGAFQLGTLVAIVTLLGRLFGPIVQLSGLQETAQTIVVSFSRTFELLDLKPLIQERPDAVGLAKNVAPDIEFENVSFRYPTADEVSLPSLEHVRAERKRGEMTPDVLRGVSLHVPAGTLTALVGPSGGGKSTLTHLVSRLYDPTSGIVRVGGHNLRDLTFDSVREAVGVVSQDAYLFHDTIRENLLYARPTATEDELIEACKGAQIWDLIESLPGGFDTVTGDRGYRMSGGEKQRLAIARLLLKAPTVVVLDEATAHLDSESEAAVQRALKVALRNRTSLVIAHRLSTIREADQILVIDDGRITGTRDARGAVGQGWSLRGALSHAVRQAGKQWNQAGKR</sequence>
<dbReference type="SMART" id="SM00382">
    <property type="entry name" value="AAA"/>
    <property type="match status" value="1"/>
</dbReference>
<feature type="transmembrane region" description="Helical" evidence="9">
    <location>
        <begin position="286"/>
        <end position="308"/>
    </location>
</feature>
<evidence type="ECO:0000256" key="9">
    <source>
        <dbReference type="SAM" id="Phobius"/>
    </source>
</evidence>
<evidence type="ECO:0000256" key="5">
    <source>
        <dbReference type="ARBA" id="ARBA00022741"/>
    </source>
</evidence>
<evidence type="ECO:0000256" key="4">
    <source>
        <dbReference type="ARBA" id="ARBA00022692"/>
    </source>
</evidence>
<accession>E9L1H7</accession>
<feature type="domain" description="ABC transmembrane type-1" evidence="11">
    <location>
        <begin position="40"/>
        <end position="323"/>
    </location>
</feature>
<evidence type="ECO:0000259" key="10">
    <source>
        <dbReference type="PROSITE" id="PS50893"/>
    </source>
</evidence>
<evidence type="ECO:0000256" key="3">
    <source>
        <dbReference type="ARBA" id="ARBA00022475"/>
    </source>
</evidence>
<reference evidence="12" key="1">
    <citation type="journal article" date="2010" name="J. Am. Chem. Soc.">
        <title>Tailoring enzyme-rich environmental DNA clones: a source of enzymes for generating libraries of unnatural natural products.</title>
        <authorList>
            <person name="Banik J.J."/>
            <person name="Craig J.W."/>
            <person name="Calle P.Y."/>
            <person name="Brady S.F."/>
        </authorList>
    </citation>
    <scope>NUCLEOTIDE SEQUENCE</scope>
</reference>
<dbReference type="InterPro" id="IPR039421">
    <property type="entry name" value="Type_1_exporter"/>
</dbReference>
<dbReference type="PROSITE" id="PS00211">
    <property type="entry name" value="ABC_TRANSPORTER_1"/>
    <property type="match status" value="1"/>
</dbReference>
<feature type="transmembrane region" description="Helical" evidence="9">
    <location>
        <begin position="73"/>
        <end position="100"/>
    </location>
</feature>
<feature type="domain" description="ABC transporter" evidence="10">
    <location>
        <begin position="358"/>
        <end position="613"/>
    </location>
</feature>
<dbReference type="InterPro" id="IPR003439">
    <property type="entry name" value="ABC_transporter-like_ATP-bd"/>
</dbReference>
<feature type="transmembrane region" description="Helical" evidence="9">
    <location>
        <begin position="151"/>
        <end position="169"/>
    </location>
</feature>
<keyword evidence="8 9" id="KW-0472">Membrane</keyword>
<evidence type="ECO:0000259" key="11">
    <source>
        <dbReference type="PROSITE" id="PS50929"/>
    </source>
</evidence>
<evidence type="ECO:0008006" key="13">
    <source>
        <dbReference type="Google" id="ProtNLM"/>
    </source>
</evidence>
<dbReference type="FunFam" id="3.40.50.300:FF:000299">
    <property type="entry name" value="ABC transporter ATP-binding protein/permease"/>
    <property type="match status" value="1"/>
</dbReference>
<dbReference type="InterPro" id="IPR036640">
    <property type="entry name" value="ABC1_TM_sf"/>
</dbReference>
<dbReference type="Pfam" id="PF00005">
    <property type="entry name" value="ABC_tran"/>
    <property type="match status" value="1"/>
</dbReference>
<organism evidence="12">
    <name type="scientific">uncultured organism CA37</name>
    <dbReference type="NCBI Taxonomy" id="941420"/>
    <lineage>
        <taxon>unclassified sequences</taxon>
        <taxon>environmental samples</taxon>
    </lineage>
</organism>
<keyword evidence="2" id="KW-0813">Transport</keyword>
<protein>
    <recommendedName>
        <fullName evidence="13">ABC transporter</fullName>
    </recommendedName>
</protein>